<sequence length="236" mass="27273">MLIQLILCPILFSFLYQITNIKALTFKFLLMRSKCDFCQKTISWLQLIPIFNFIMLRGKTQCCNRKLSNSYVIGELLSCGSLIILNFTALPVKSAVLLLIYFSLLVLALYDIETYSIPIHIPIIVLITTFILGSFYFLQGCFITLFLHLMFYCCKNRIGYGDILIFALLSFILPFTIFFLILWLTFLTGGCFSIFYIVLKRSFKLRIPLVPFIFCAFNIVALCYPFLNMGGDIIEY</sequence>
<accession>A0A7T1B1Y9</accession>
<dbReference type="GO" id="GO:0004190">
    <property type="term" value="F:aspartic-type endopeptidase activity"/>
    <property type="evidence" value="ECO:0007669"/>
    <property type="project" value="TreeGrafter"/>
</dbReference>
<dbReference type="InterPro" id="IPR050882">
    <property type="entry name" value="Prepilin_peptidase/N-MTase"/>
</dbReference>
<dbReference type="Pfam" id="PF06750">
    <property type="entry name" value="A24_N_bact"/>
    <property type="match status" value="1"/>
</dbReference>
<dbReference type="RefSeq" id="WP_195718028.1">
    <property type="nucleotide sequence ID" value="NZ_CP064056.1"/>
</dbReference>
<name>A0A7T1B1Y9_9STAP</name>
<dbReference type="Proteomes" id="UP000594455">
    <property type="component" value="Chromosome"/>
</dbReference>
<feature type="domain" description="Prepilin peptidase A24 N-terminal" evidence="2">
    <location>
        <begin position="7"/>
        <end position="83"/>
    </location>
</feature>
<feature type="transmembrane region" description="Helical" evidence="1">
    <location>
        <begin position="209"/>
        <end position="227"/>
    </location>
</feature>
<proteinExistence type="predicted"/>
<keyword evidence="4" id="KW-1185">Reference proteome</keyword>
<feature type="transmembrane region" description="Helical" evidence="1">
    <location>
        <begin position="164"/>
        <end position="197"/>
    </location>
</feature>
<dbReference type="PANTHER" id="PTHR30487">
    <property type="entry name" value="TYPE 4 PREPILIN-LIKE PROTEINS LEADER PEPTIDE-PROCESSING ENZYME"/>
    <property type="match status" value="1"/>
</dbReference>
<dbReference type="EMBL" id="CP064056">
    <property type="protein sequence ID" value="QPM76239.1"/>
    <property type="molecule type" value="Genomic_DNA"/>
</dbReference>
<keyword evidence="1" id="KW-0472">Membrane</keyword>
<reference evidence="3 4" key="1">
    <citation type="submission" date="2020-10" db="EMBL/GenBank/DDBJ databases">
        <title>Closed genome sequences of Staphylococcus lloydii sp. nov. and Staphylococcus durrellii sp. nov. Isolated from Captive Fruit Bats (Pteropus livingstonii).</title>
        <authorList>
            <person name="Fountain K."/>
        </authorList>
    </citation>
    <scope>NUCLEOTIDE SEQUENCE [LARGE SCALE GENOMIC DNA]</scope>
    <source>
        <strain evidence="3 4">23_2_7_LY</strain>
    </source>
</reference>
<feature type="transmembrane region" description="Helical" evidence="1">
    <location>
        <begin position="124"/>
        <end position="152"/>
    </location>
</feature>
<dbReference type="GO" id="GO:0006465">
    <property type="term" value="P:signal peptide processing"/>
    <property type="evidence" value="ECO:0007669"/>
    <property type="project" value="TreeGrafter"/>
</dbReference>
<organism evidence="3 4">
    <name type="scientific">Staphylococcus lloydii</name>
    <dbReference type="NCBI Taxonomy" id="2781774"/>
    <lineage>
        <taxon>Bacteria</taxon>
        <taxon>Bacillati</taxon>
        <taxon>Bacillota</taxon>
        <taxon>Bacilli</taxon>
        <taxon>Bacillales</taxon>
        <taxon>Staphylococcaceae</taxon>
        <taxon>Staphylococcus</taxon>
    </lineage>
</organism>
<protein>
    <submittedName>
        <fullName evidence="3">Prepilin peptidase</fullName>
    </submittedName>
</protein>
<feature type="transmembrane region" description="Helical" evidence="1">
    <location>
        <begin position="41"/>
        <end position="58"/>
    </location>
</feature>
<gene>
    <name evidence="3" type="ORF">ISP08_05960</name>
</gene>
<evidence type="ECO:0000313" key="3">
    <source>
        <dbReference type="EMBL" id="QPM76239.1"/>
    </source>
</evidence>
<keyword evidence="1" id="KW-1133">Transmembrane helix</keyword>
<evidence type="ECO:0000313" key="4">
    <source>
        <dbReference type="Proteomes" id="UP000594455"/>
    </source>
</evidence>
<dbReference type="KEGG" id="sllo:ISP08_05960"/>
<dbReference type="PANTHER" id="PTHR30487:SF0">
    <property type="entry name" value="PREPILIN LEADER PEPTIDASE_N-METHYLTRANSFERASE-RELATED"/>
    <property type="match status" value="1"/>
</dbReference>
<keyword evidence="1" id="KW-0812">Transmembrane</keyword>
<dbReference type="GO" id="GO:0005886">
    <property type="term" value="C:plasma membrane"/>
    <property type="evidence" value="ECO:0007669"/>
    <property type="project" value="TreeGrafter"/>
</dbReference>
<dbReference type="InterPro" id="IPR010627">
    <property type="entry name" value="Prepilin_pept_A24_N"/>
</dbReference>
<evidence type="ECO:0000259" key="2">
    <source>
        <dbReference type="Pfam" id="PF06750"/>
    </source>
</evidence>
<evidence type="ECO:0000256" key="1">
    <source>
        <dbReference type="SAM" id="Phobius"/>
    </source>
</evidence>
<dbReference type="AlphaFoldDB" id="A0A7T1B1Y9"/>